<keyword evidence="1" id="KW-0472">Membrane</keyword>
<feature type="transmembrane region" description="Helical" evidence="1">
    <location>
        <begin position="67"/>
        <end position="84"/>
    </location>
</feature>
<dbReference type="AlphaFoldDB" id="A0A0C9V3X0"/>
<dbReference type="OrthoDB" id="2657661at2759"/>
<sequence>MSFLAIFNSRDDITAENLRSEYQRSPSTFAIIIGLLLVSKHSVSLAKSALDKRNTIYGHCVYESSGIIIAVLDLVFVATLIWVICFLSSGWSWCFPILALFEWFSLALYGLQQRIYSFGLFIKRVNP</sequence>
<keyword evidence="1" id="KW-0812">Transmembrane</keyword>
<keyword evidence="1" id="KW-1133">Transmembrane helix</keyword>
<reference evidence="2 3" key="1">
    <citation type="submission" date="2014-06" db="EMBL/GenBank/DDBJ databases">
        <title>Evolutionary Origins and Diversification of the Mycorrhizal Mutualists.</title>
        <authorList>
            <consortium name="DOE Joint Genome Institute"/>
            <consortium name="Mycorrhizal Genomics Consortium"/>
            <person name="Kohler A."/>
            <person name="Kuo A."/>
            <person name="Nagy L.G."/>
            <person name="Floudas D."/>
            <person name="Copeland A."/>
            <person name="Barry K.W."/>
            <person name="Cichocki N."/>
            <person name="Veneault-Fourrey C."/>
            <person name="LaButti K."/>
            <person name="Lindquist E.A."/>
            <person name="Lipzen A."/>
            <person name="Lundell T."/>
            <person name="Morin E."/>
            <person name="Murat C."/>
            <person name="Riley R."/>
            <person name="Ohm R."/>
            <person name="Sun H."/>
            <person name="Tunlid A."/>
            <person name="Henrissat B."/>
            <person name="Grigoriev I.V."/>
            <person name="Hibbett D.S."/>
            <person name="Martin F."/>
        </authorList>
    </citation>
    <scope>NUCLEOTIDE SEQUENCE [LARGE SCALE GENOMIC DNA]</scope>
    <source>
        <strain evidence="2 3">SS14</strain>
    </source>
</reference>
<gene>
    <name evidence="2" type="ORF">M422DRAFT_53018</name>
</gene>
<name>A0A0C9V3X0_SPHS4</name>
<dbReference type="HOGENOM" id="CLU_1971881_0_0_1"/>
<dbReference type="Proteomes" id="UP000054279">
    <property type="component" value="Unassembled WGS sequence"/>
</dbReference>
<proteinExistence type="predicted"/>
<evidence type="ECO:0000256" key="1">
    <source>
        <dbReference type="SAM" id="Phobius"/>
    </source>
</evidence>
<organism evidence="2 3">
    <name type="scientific">Sphaerobolus stellatus (strain SS14)</name>
    <dbReference type="NCBI Taxonomy" id="990650"/>
    <lineage>
        <taxon>Eukaryota</taxon>
        <taxon>Fungi</taxon>
        <taxon>Dikarya</taxon>
        <taxon>Basidiomycota</taxon>
        <taxon>Agaricomycotina</taxon>
        <taxon>Agaricomycetes</taxon>
        <taxon>Phallomycetidae</taxon>
        <taxon>Geastrales</taxon>
        <taxon>Sphaerobolaceae</taxon>
        <taxon>Sphaerobolus</taxon>
    </lineage>
</organism>
<keyword evidence="3" id="KW-1185">Reference proteome</keyword>
<evidence type="ECO:0000313" key="2">
    <source>
        <dbReference type="EMBL" id="KIJ32141.1"/>
    </source>
</evidence>
<evidence type="ECO:0000313" key="3">
    <source>
        <dbReference type="Proteomes" id="UP000054279"/>
    </source>
</evidence>
<feature type="transmembrane region" description="Helical" evidence="1">
    <location>
        <begin position="90"/>
        <end position="111"/>
    </location>
</feature>
<accession>A0A0C9V3X0</accession>
<dbReference type="EMBL" id="KN837231">
    <property type="protein sequence ID" value="KIJ32141.1"/>
    <property type="molecule type" value="Genomic_DNA"/>
</dbReference>
<protein>
    <submittedName>
        <fullName evidence="2">Uncharacterized protein</fullName>
    </submittedName>
</protein>